<accession>A0AAV9JLY1</accession>
<keyword evidence="1" id="KW-0472">Membrane</keyword>
<comment type="caution">
    <text evidence="2">The sequence shown here is derived from an EMBL/GenBank/DDBJ whole genome shotgun (WGS) entry which is preliminary data.</text>
</comment>
<feature type="transmembrane region" description="Helical" evidence="1">
    <location>
        <begin position="157"/>
        <end position="176"/>
    </location>
</feature>
<dbReference type="EMBL" id="JAVFHQ010000016">
    <property type="protein sequence ID" value="KAK4546054.1"/>
    <property type="molecule type" value="Genomic_DNA"/>
</dbReference>
<name>A0AAV9JLY1_9PEZI</name>
<reference evidence="2 3" key="1">
    <citation type="submission" date="2021-11" db="EMBL/GenBank/DDBJ databases">
        <title>Black yeast isolated from Biological Soil Crust.</title>
        <authorList>
            <person name="Kurbessoian T."/>
        </authorList>
    </citation>
    <scope>NUCLEOTIDE SEQUENCE [LARGE SCALE GENOMIC DNA]</scope>
    <source>
        <strain evidence="2 3">CCFEE 5522</strain>
    </source>
</reference>
<dbReference type="AlphaFoldDB" id="A0AAV9JLY1"/>
<keyword evidence="3" id="KW-1185">Reference proteome</keyword>
<evidence type="ECO:0000256" key="1">
    <source>
        <dbReference type="SAM" id="Phobius"/>
    </source>
</evidence>
<organism evidence="2 3">
    <name type="scientific">Oleoguttula mirabilis</name>
    <dbReference type="NCBI Taxonomy" id="1507867"/>
    <lineage>
        <taxon>Eukaryota</taxon>
        <taxon>Fungi</taxon>
        <taxon>Dikarya</taxon>
        <taxon>Ascomycota</taxon>
        <taxon>Pezizomycotina</taxon>
        <taxon>Dothideomycetes</taxon>
        <taxon>Dothideomycetidae</taxon>
        <taxon>Mycosphaerellales</taxon>
        <taxon>Teratosphaeriaceae</taxon>
        <taxon>Oleoguttula</taxon>
    </lineage>
</organism>
<keyword evidence="1" id="KW-0812">Transmembrane</keyword>
<gene>
    <name evidence="2" type="ORF">LTR36_002191</name>
</gene>
<protein>
    <submittedName>
        <fullName evidence="2">Uncharacterized protein</fullName>
    </submittedName>
</protein>
<keyword evidence="1" id="KW-1133">Transmembrane helix</keyword>
<proteinExistence type="predicted"/>
<sequence length="179" mass="20377">MAAHILTLPYDVRFLIYQHLFPPGEQIYIHAYGNALQSMSPEYGLPTNALLVCRQINEDMSDYLYSNYLFNIVGTKRDCLVTYKSFLDTLRKHARHEVRVDAFSNGEHSATMCISLQAGEFKNGVLDRRARGEHKPIRELEQEFGMTRHTTWSLERVTIGLAVCGVLLALIAWISASRA</sequence>
<evidence type="ECO:0000313" key="2">
    <source>
        <dbReference type="EMBL" id="KAK4546054.1"/>
    </source>
</evidence>
<dbReference type="Proteomes" id="UP001324427">
    <property type="component" value="Unassembled WGS sequence"/>
</dbReference>
<evidence type="ECO:0000313" key="3">
    <source>
        <dbReference type="Proteomes" id="UP001324427"/>
    </source>
</evidence>